<sequence>MLKKWNPIHAYLINPLINLLSLLLINIWYDNFTYIANTLHLRFYVLLWACSTLYGFLIYPLQIWDTLSIPYNKKRHALYCLGMLICVFIPYFPSYPFWINDLHVWLFIFSFGATVYEWLKTLPVLAIISKKWCIVLITTFLFCLMTYIWLGHMTGFTESLASISLNIVLYLMQKNLSI</sequence>
<proteinExistence type="predicted"/>
<dbReference type="AlphaFoldDB" id="A0A3N0I4J4"/>
<feature type="transmembrane region" description="Helical" evidence="1">
    <location>
        <begin position="102"/>
        <end position="119"/>
    </location>
</feature>
<dbReference type="RefSeq" id="WP_128519986.1">
    <property type="nucleotide sequence ID" value="NZ_JALFCT010000043.1"/>
</dbReference>
<keyword evidence="3" id="KW-1185">Reference proteome</keyword>
<organism evidence="2 3">
    <name type="scientific">Absicoccus porci</name>
    <dbReference type="NCBI Taxonomy" id="2486576"/>
    <lineage>
        <taxon>Bacteria</taxon>
        <taxon>Bacillati</taxon>
        <taxon>Bacillota</taxon>
        <taxon>Erysipelotrichia</taxon>
        <taxon>Erysipelotrichales</taxon>
        <taxon>Erysipelotrichaceae</taxon>
        <taxon>Absicoccus</taxon>
    </lineage>
</organism>
<gene>
    <name evidence="2" type="ORF">EDX97_04565</name>
</gene>
<name>A0A3N0I4J4_9FIRM</name>
<evidence type="ECO:0000313" key="3">
    <source>
        <dbReference type="Proteomes" id="UP000276568"/>
    </source>
</evidence>
<reference evidence="2 3" key="1">
    <citation type="submission" date="2018-11" db="EMBL/GenBank/DDBJ databases">
        <title>Clostridium sp. nov., a member of the family Erysipelotrichaceae isolated from pig faeces.</title>
        <authorList>
            <person name="Chang Y.-H."/>
        </authorList>
    </citation>
    <scope>NUCLEOTIDE SEQUENCE [LARGE SCALE GENOMIC DNA]</scope>
    <source>
        <strain evidence="2 3">YH-panp20</strain>
    </source>
</reference>
<protein>
    <submittedName>
        <fullName evidence="2">Uncharacterized protein</fullName>
    </submittedName>
</protein>
<evidence type="ECO:0000313" key="2">
    <source>
        <dbReference type="EMBL" id="RNM31827.1"/>
    </source>
</evidence>
<feature type="transmembrane region" description="Helical" evidence="1">
    <location>
        <begin position="76"/>
        <end position="96"/>
    </location>
</feature>
<evidence type="ECO:0000256" key="1">
    <source>
        <dbReference type="SAM" id="Phobius"/>
    </source>
</evidence>
<feature type="transmembrane region" description="Helical" evidence="1">
    <location>
        <begin position="131"/>
        <end position="150"/>
    </location>
</feature>
<accession>A0A3N0I4J4</accession>
<dbReference type="EMBL" id="RJQC01000001">
    <property type="protein sequence ID" value="RNM31827.1"/>
    <property type="molecule type" value="Genomic_DNA"/>
</dbReference>
<keyword evidence="1" id="KW-0472">Membrane</keyword>
<dbReference type="Proteomes" id="UP000276568">
    <property type="component" value="Unassembled WGS sequence"/>
</dbReference>
<comment type="caution">
    <text evidence="2">The sequence shown here is derived from an EMBL/GenBank/DDBJ whole genome shotgun (WGS) entry which is preliminary data.</text>
</comment>
<feature type="transmembrane region" description="Helical" evidence="1">
    <location>
        <begin position="12"/>
        <end position="29"/>
    </location>
</feature>
<feature type="transmembrane region" description="Helical" evidence="1">
    <location>
        <begin position="41"/>
        <end position="64"/>
    </location>
</feature>
<keyword evidence="1" id="KW-0812">Transmembrane</keyword>
<keyword evidence="1" id="KW-1133">Transmembrane helix</keyword>